<comment type="caution">
    <text evidence="1">The sequence shown here is derived from an EMBL/GenBank/DDBJ whole genome shotgun (WGS) entry which is preliminary data.</text>
</comment>
<dbReference type="Proteomes" id="UP001156694">
    <property type="component" value="Unassembled WGS sequence"/>
</dbReference>
<evidence type="ECO:0000313" key="1">
    <source>
        <dbReference type="EMBL" id="GLQ34149.1"/>
    </source>
</evidence>
<dbReference type="EMBL" id="BSNN01000002">
    <property type="protein sequence ID" value="GLQ34149.1"/>
    <property type="molecule type" value="Genomic_DNA"/>
</dbReference>
<dbReference type="RefSeq" id="WP_284375754.1">
    <property type="nucleotide sequence ID" value="NZ_BSNN01000002.1"/>
</dbReference>
<name>A0ABQ5VS46_9RHOB</name>
<accession>A0ABQ5VS46</accession>
<sequence length="325" mass="35916">MTYKYTAYGIEIQSTKSIALLPKGDLEAAVDVRIDFAPPDVLENTTLWRDFLEFNPTSNDGPIIQKQDGRIKLRYSRDTNTFVEFVISATYDHIRVHQTSDLPEGDALSFLIGPILGLICRLRGRPCLHASVLSIKDQAFALVGPKRAGKSTTAAALLKMGAQLVADDIAVLENNSGQYQVSPGYPFTRLTQQTIDQLGYSANGTHRVLSVGDKRYISIEQANLGGFQAKTVPLRAVYALSRRPKDTGSVHINPLSEANAVRHLMAHCYAQRLMDTAMQIQDFADMTTLIQHCPVRSVSTPDDLSFLDTLSTNILDDFQGQYSYA</sequence>
<dbReference type="Gene3D" id="3.40.50.300">
    <property type="entry name" value="P-loop containing nucleotide triphosphate hydrolases"/>
    <property type="match status" value="1"/>
</dbReference>
<evidence type="ECO:0008006" key="3">
    <source>
        <dbReference type="Google" id="ProtNLM"/>
    </source>
</evidence>
<keyword evidence="2" id="KW-1185">Reference proteome</keyword>
<organism evidence="1 2">
    <name type="scientific">Amylibacter marinus</name>
    <dbReference type="NCBI Taxonomy" id="1475483"/>
    <lineage>
        <taxon>Bacteria</taxon>
        <taxon>Pseudomonadati</taxon>
        <taxon>Pseudomonadota</taxon>
        <taxon>Alphaproteobacteria</taxon>
        <taxon>Rhodobacterales</taxon>
        <taxon>Paracoccaceae</taxon>
        <taxon>Amylibacter</taxon>
    </lineage>
</organism>
<dbReference type="InterPro" id="IPR027417">
    <property type="entry name" value="P-loop_NTPase"/>
</dbReference>
<gene>
    <name evidence="1" type="ORF">GCM10007939_04320</name>
</gene>
<reference evidence="2" key="1">
    <citation type="journal article" date="2019" name="Int. J. Syst. Evol. Microbiol.">
        <title>The Global Catalogue of Microorganisms (GCM) 10K type strain sequencing project: providing services to taxonomists for standard genome sequencing and annotation.</title>
        <authorList>
            <consortium name="The Broad Institute Genomics Platform"/>
            <consortium name="The Broad Institute Genome Sequencing Center for Infectious Disease"/>
            <person name="Wu L."/>
            <person name="Ma J."/>
        </authorList>
    </citation>
    <scope>NUCLEOTIDE SEQUENCE [LARGE SCALE GENOMIC DNA]</scope>
    <source>
        <strain evidence="2">NBRC 110140</strain>
    </source>
</reference>
<protein>
    <recommendedName>
        <fullName evidence="3">Hpr(Ser) kinase/phosphatase</fullName>
    </recommendedName>
</protein>
<proteinExistence type="predicted"/>
<dbReference type="SUPFAM" id="SSF53795">
    <property type="entry name" value="PEP carboxykinase-like"/>
    <property type="match status" value="1"/>
</dbReference>
<evidence type="ECO:0000313" key="2">
    <source>
        <dbReference type="Proteomes" id="UP001156694"/>
    </source>
</evidence>